<dbReference type="SUPFAM" id="SSF47384">
    <property type="entry name" value="Homodimeric domain of signal transducing histidine kinase"/>
    <property type="match status" value="1"/>
</dbReference>
<dbReference type="SUPFAM" id="SSF52172">
    <property type="entry name" value="CheY-like"/>
    <property type="match status" value="1"/>
</dbReference>
<evidence type="ECO:0000313" key="9">
    <source>
        <dbReference type="EMBL" id="EWH08448.1"/>
    </source>
</evidence>
<accession>W7QJZ5</accession>
<dbReference type="InterPro" id="IPR036890">
    <property type="entry name" value="HATPase_C_sf"/>
</dbReference>
<dbReference type="PANTHER" id="PTHR45339:SF1">
    <property type="entry name" value="HYBRID SIGNAL TRANSDUCTION HISTIDINE KINASE J"/>
    <property type="match status" value="1"/>
</dbReference>
<dbReference type="RefSeq" id="WP_035016225.1">
    <property type="nucleotide sequence ID" value="NZ_ARZY01000046.1"/>
</dbReference>
<dbReference type="OrthoDB" id="9810730at2"/>
<feature type="transmembrane region" description="Helical" evidence="6">
    <location>
        <begin position="15"/>
        <end position="36"/>
    </location>
</feature>
<keyword evidence="10" id="KW-1185">Reference proteome</keyword>
<evidence type="ECO:0000259" key="7">
    <source>
        <dbReference type="PROSITE" id="PS50109"/>
    </source>
</evidence>
<evidence type="ECO:0000256" key="1">
    <source>
        <dbReference type="ARBA" id="ARBA00000085"/>
    </source>
</evidence>
<feature type="domain" description="Histidine kinase" evidence="7">
    <location>
        <begin position="242"/>
        <end position="457"/>
    </location>
</feature>
<keyword evidence="6" id="KW-0472">Membrane</keyword>
<evidence type="ECO:0000259" key="8">
    <source>
        <dbReference type="PROSITE" id="PS50110"/>
    </source>
</evidence>
<evidence type="ECO:0000313" key="10">
    <source>
        <dbReference type="Proteomes" id="UP000019276"/>
    </source>
</evidence>
<dbReference type="Proteomes" id="UP000019276">
    <property type="component" value="Unassembled WGS sequence"/>
</dbReference>
<dbReference type="EMBL" id="ARZY01000046">
    <property type="protein sequence ID" value="EWH08448.1"/>
    <property type="molecule type" value="Genomic_DNA"/>
</dbReference>
<dbReference type="AlphaFoldDB" id="W7QJZ5"/>
<dbReference type="STRING" id="1328313.DS2_17312"/>
<evidence type="ECO:0000256" key="3">
    <source>
        <dbReference type="ARBA" id="ARBA00022553"/>
    </source>
</evidence>
<dbReference type="InterPro" id="IPR001789">
    <property type="entry name" value="Sig_transdc_resp-reg_receiver"/>
</dbReference>
<reference evidence="9 10" key="1">
    <citation type="journal article" date="2014" name="Genome Announc.">
        <title>Draft Genome Sequence of the Agar-Degrading Bacterium Catenovulum sp. Strain DS-2, Isolated from Intestines of Haliotis diversicolor.</title>
        <authorList>
            <person name="Shan D."/>
            <person name="Li X."/>
            <person name="Gu Z."/>
            <person name="Wei G."/>
            <person name="Gao Z."/>
            <person name="Shao Z."/>
        </authorList>
    </citation>
    <scope>NUCLEOTIDE SEQUENCE [LARGE SCALE GENOMIC DNA]</scope>
    <source>
        <strain evidence="9 10">DS-2</strain>
    </source>
</reference>
<dbReference type="InterPro" id="IPR003661">
    <property type="entry name" value="HisK_dim/P_dom"/>
</dbReference>
<evidence type="ECO:0000256" key="5">
    <source>
        <dbReference type="PROSITE-ProRule" id="PRU00169"/>
    </source>
</evidence>
<dbReference type="CDD" id="cd17546">
    <property type="entry name" value="REC_hyHK_CKI1_RcsC-like"/>
    <property type="match status" value="1"/>
</dbReference>
<dbReference type="EC" id="2.7.13.3" evidence="2"/>
<feature type="modified residue" description="4-aspartylphosphate" evidence="5">
    <location>
        <position position="633"/>
    </location>
</feature>
<evidence type="ECO:0000256" key="2">
    <source>
        <dbReference type="ARBA" id="ARBA00012438"/>
    </source>
</evidence>
<feature type="transmembrane region" description="Helical" evidence="6">
    <location>
        <begin position="180"/>
        <end position="197"/>
    </location>
</feature>
<dbReference type="PRINTS" id="PR00344">
    <property type="entry name" value="BCTRLSENSOR"/>
</dbReference>
<keyword evidence="6" id="KW-1133">Transmembrane helix</keyword>
<comment type="caution">
    <text evidence="9">The sequence shown here is derived from an EMBL/GenBank/DDBJ whole genome shotgun (WGS) entry which is preliminary data.</text>
</comment>
<keyword evidence="6" id="KW-0812">Transmembrane</keyword>
<comment type="catalytic activity">
    <reaction evidence="1">
        <text>ATP + protein L-histidine = ADP + protein N-phospho-L-histidine.</text>
        <dbReference type="EC" id="2.7.13.3"/>
    </reaction>
</comment>
<keyword evidence="3 5" id="KW-0597">Phosphoprotein</keyword>
<proteinExistence type="predicted"/>
<protein>
    <recommendedName>
        <fullName evidence="2">histidine kinase</fullName>
        <ecNumber evidence="2">2.7.13.3</ecNumber>
    </recommendedName>
</protein>
<gene>
    <name evidence="9" type="ORF">DS2_17312</name>
</gene>
<dbReference type="GO" id="GO:0000155">
    <property type="term" value="F:phosphorelay sensor kinase activity"/>
    <property type="evidence" value="ECO:0007669"/>
    <property type="project" value="InterPro"/>
</dbReference>
<dbReference type="InterPro" id="IPR011006">
    <property type="entry name" value="CheY-like_superfamily"/>
</dbReference>
<evidence type="ECO:0000256" key="4">
    <source>
        <dbReference type="ARBA" id="ARBA00023012"/>
    </source>
</evidence>
<dbReference type="Pfam" id="PF00072">
    <property type="entry name" value="Response_reg"/>
    <property type="match status" value="1"/>
</dbReference>
<dbReference type="SMART" id="SM00388">
    <property type="entry name" value="HisKA"/>
    <property type="match status" value="1"/>
</dbReference>
<dbReference type="SUPFAM" id="SSF55874">
    <property type="entry name" value="ATPase domain of HSP90 chaperone/DNA topoisomerase II/histidine kinase"/>
    <property type="match status" value="1"/>
</dbReference>
<dbReference type="Gene3D" id="3.40.50.2300">
    <property type="match status" value="1"/>
</dbReference>
<dbReference type="SMART" id="SM00387">
    <property type="entry name" value="HATPase_c"/>
    <property type="match status" value="1"/>
</dbReference>
<organism evidence="9 10">
    <name type="scientific">Catenovulum agarivorans DS-2</name>
    <dbReference type="NCBI Taxonomy" id="1328313"/>
    <lineage>
        <taxon>Bacteria</taxon>
        <taxon>Pseudomonadati</taxon>
        <taxon>Pseudomonadota</taxon>
        <taxon>Gammaproteobacteria</taxon>
        <taxon>Alteromonadales</taxon>
        <taxon>Alteromonadaceae</taxon>
        <taxon>Catenovulum</taxon>
    </lineage>
</organism>
<dbReference type="SMART" id="SM00448">
    <property type="entry name" value="REC"/>
    <property type="match status" value="1"/>
</dbReference>
<dbReference type="PROSITE" id="PS50110">
    <property type="entry name" value="RESPONSE_REGULATORY"/>
    <property type="match status" value="1"/>
</dbReference>
<dbReference type="InterPro" id="IPR004358">
    <property type="entry name" value="Sig_transdc_His_kin-like_C"/>
</dbReference>
<dbReference type="PROSITE" id="PS50109">
    <property type="entry name" value="HIS_KIN"/>
    <property type="match status" value="1"/>
</dbReference>
<dbReference type="Gene3D" id="1.10.287.130">
    <property type="match status" value="1"/>
</dbReference>
<dbReference type="InterPro" id="IPR005467">
    <property type="entry name" value="His_kinase_dom"/>
</dbReference>
<evidence type="ECO:0000256" key="6">
    <source>
        <dbReference type="SAM" id="Phobius"/>
    </source>
</evidence>
<dbReference type="eggNOG" id="COG0784">
    <property type="taxonomic scope" value="Bacteria"/>
</dbReference>
<dbReference type="Pfam" id="PF02518">
    <property type="entry name" value="HATPase_c"/>
    <property type="match status" value="1"/>
</dbReference>
<dbReference type="eggNOG" id="COG5002">
    <property type="taxonomic scope" value="Bacteria"/>
</dbReference>
<dbReference type="InterPro" id="IPR036097">
    <property type="entry name" value="HisK_dim/P_sf"/>
</dbReference>
<feature type="domain" description="Response regulatory" evidence="8">
    <location>
        <begin position="584"/>
        <end position="698"/>
    </location>
</feature>
<dbReference type="PANTHER" id="PTHR45339">
    <property type="entry name" value="HYBRID SIGNAL TRANSDUCTION HISTIDINE KINASE J"/>
    <property type="match status" value="1"/>
</dbReference>
<name>W7QJZ5_9ALTE</name>
<keyword evidence="4" id="KW-0902">Two-component regulatory system</keyword>
<dbReference type="Gene3D" id="3.30.565.10">
    <property type="entry name" value="Histidine kinase-like ATPase, C-terminal domain"/>
    <property type="match status" value="1"/>
</dbReference>
<dbReference type="InterPro" id="IPR003594">
    <property type="entry name" value="HATPase_dom"/>
</dbReference>
<sequence length="699" mass="78682">MAPNYKKLTHKLKRLHWSFLLLAFIYTLLGQAYIFILMDKQDEYAYYLNLAGRQRMLSQQIQLQAEKAIYKQTSTKELQSLADSQVAFDAALNILIQPNALSLFDSQYFPIVERLYFGEINGINAQVHRYFLAIEAIESPEVKVSIDELQLLHTALLKNLELAVSLVEQQAQTRASDIKLSILLYLLGFFLLLWLSIRKGIQPMEKSIQLALHGGFLNNETNHKNLQKVEYANRLKSELLARATHALRVGLNGVDGMLSLIERQPSDVKPLLKKAKVSSSHMLSIIDSLSNYAELTRQKAHIHPTTVHLNEFFADLCRNYQALASAKDIQFNIDIAPTVPICIAIDEKMLRNVFEPLIANAVRYTEVGNVQLHLGYVDEDNELVAQIHDSGIGISEEQLKSIKQNNIVEKGFNASDNSIGIGLLIVNRAIELMNAHIEITSRLGQGTNVYITLPLVDKPKAYLPSSSQTQMIGKMSYAMISRDPLFIHYYQSVFNSLHSDIAVFTSLSDYTTQDSYSVVLVDLAAVETDAKLEQMRGQYLCFNAALDQPKYPNLARFTDTEQLLQHIVEQMPIASIRTSWPGKRVLVAEDNEINQEVISSLLEGFQLDVQVASNGLTAADTVFKMNFDLILMDIQMPILDGIEATRKIRETGSQVPIVALTAHTYRTDEKLCFDVGMNGFVSKPIQPDKLVKVLSRFLS</sequence>